<feature type="chain" id="PRO_5043406564" description="Secreted protein" evidence="2">
    <location>
        <begin position="25"/>
        <end position="68"/>
    </location>
</feature>
<keyword evidence="2" id="KW-0732">Signal</keyword>
<reference evidence="3" key="1">
    <citation type="submission" date="2022-12" db="EMBL/GenBank/DDBJ databases">
        <title>Chromosome-level genome assembly of the bean flower thrips Megalurothrips usitatus.</title>
        <authorList>
            <person name="Ma L."/>
            <person name="Liu Q."/>
            <person name="Li H."/>
            <person name="Cai W."/>
        </authorList>
    </citation>
    <scope>NUCLEOTIDE SEQUENCE</scope>
    <source>
        <strain evidence="3">Cailab_2022a</strain>
    </source>
</reference>
<feature type="region of interest" description="Disordered" evidence="1">
    <location>
        <begin position="28"/>
        <end position="68"/>
    </location>
</feature>
<comment type="caution">
    <text evidence="3">The sequence shown here is derived from an EMBL/GenBank/DDBJ whole genome shotgun (WGS) entry which is preliminary data.</text>
</comment>
<proteinExistence type="predicted"/>
<evidence type="ECO:0000313" key="3">
    <source>
        <dbReference type="EMBL" id="KAJ1525501.1"/>
    </source>
</evidence>
<feature type="signal peptide" evidence="2">
    <location>
        <begin position="1"/>
        <end position="24"/>
    </location>
</feature>
<organism evidence="3 4">
    <name type="scientific">Megalurothrips usitatus</name>
    <name type="common">bean blossom thrips</name>
    <dbReference type="NCBI Taxonomy" id="439358"/>
    <lineage>
        <taxon>Eukaryota</taxon>
        <taxon>Metazoa</taxon>
        <taxon>Ecdysozoa</taxon>
        <taxon>Arthropoda</taxon>
        <taxon>Hexapoda</taxon>
        <taxon>Insecta</taxon>
        <taxon>Pterygota</taxon>
        <taxon>Neoptera</taxon>
        <taxon>Paraneoptera</taxon>
        <taxon>Thysanoptera</taxon>
        <taxon>Terebrantia</taxon>
        <taxon>Thripoidea</taxon>
        <taxon>Thripidae</taxon>
        <taxon>Megalurothrips</taxon>
    </lineage>
</organism>
<evidence type="ECO:0000256" key="2">
    <source>
        <dbReference type="SAM" id="SignalP"/>
    </source>
</evidence>
<dbReference type="Proteomes" id="UP001075354">
    <property type="component" value="Chromosome 8"/>
</dbReference>
<name>A0AAV7XLJ7_9NEOP</name>
<evidence type="ECO:0000313" key="4">
    <source>
        <dbReference type="Proteomes" id="UP001075354"/>
    </source>
</evidence>
<evidence type="ECO:0008006" key="5">
    <source>
        <dbReference type="Google" id="ProtNLM"/>
    </source>
</evidence>
<gene>
    <name evidence="3" type="ORF">ONE63_010310</name>
</gene>
<dbReference type="AlphaFoldDB" id="A0AAV7XLJ7"/>
<protein>
    <recommendedName>
        <fullName evidence="5">Secreted protein</fullName>
    </recommendedName>
</protein>
<keyword evidence="4" id="KW-1185">Reference proteome</keyword>
<dbReference type="EMBL" id="JAPTSV010000008">
    <property type="protein sequence ID" value="KAJ1525501.1"/>
    <property type="molecule type" value="Genomic_DNA"/>
</dbReference>
<accession>A0AAV7XLJ7</accession>
<sequence>MRCSLCLFPLALLVLCLMAVFGAAAHVERRSPGRGDPVPLGSLGGRGTKPKVQPAATKPNTRPRPRTH</sequence>
<evidence type="ECO:0000256" key="1">
    <source>
        <dbReference type="SAM" id="MobiDB-lite"/>
    </source>
</evidence>